<dbReference type="EMBL" id="VGIY01000003">
    <property type="protein sequence ID" value="MBM3316258.1"/>
    <property type="molecule type" value="Genomic_DNA"/>
</dbReference>
<name>A0A937XAB5_UNCEI</name>
<dbReference type="PANTHER" id="PTHR14021:SF15">
    <property type="entry name" value="IRON-SULFUR CLUSTER CO-CHAPERONE PROTEIN HSCB"/>
    <property type="match status" value="1"/>
</dbReference>
<evidence type="ECO:0000256" key="1">
    <source>
        <dbReference type="SAM" id="Coils"/>
    </source>
</evidence>
<sequence length="229" mass="25395">MKCWNCQNPSDEALVCGRCGMPQPVGSPPGPFEALGLAPRLRWEAGELQGVHEDLARRCHPDLFRAHRDDRVLSASKSAMRALNDAYRTVRDRDSRLIYILSALGQGQQSMRTVPEGLQDSAQILDRVLSRIEEARQKGDRAEWEAQQDHIASLQIKVEGARERSDHALRVLAGEWDAGLSAAGGEWPEIGEEWIARAVTLAGERAYLRTVGGRLAEAREWPDEDPAPA</sequence>
<dbReference type="InterPro" id="IPR004640">
    <property type="entry name" value="HscB"/>
</dbReference>
<dbReference type="PANTHER" id="PTHR14021">
    <property type="entry name" value="IRON-SULFUR CLUSTER CO-CHAPERONE PROTEIN HSCB"/>
    <property type="match status" value="1"/>
</dbReference>
<comment type="caution">
    <text evidence="2">The sequence shown here is derived from an EMBL/GenBank/DDBJ whole genome shotgun (WGS) entry which is preliminary data.</text>
</comment>
<proteinExistence type="predicted"/>
<keyword evidence="1" id="KW-0175">Coiled coil</keyword>
<dbReference type="GO" id="GO:0001671">
    <property type="term" value="F:ATPase activator activity"/>
    <property type="evidence" value="ECO:0007669"/>
    <property type="project" value="InterPro"/>
</dbReference>
<accession>A0A937XAB5</accession>
<organism evidence="2 3">
    <name type="scientific">Eiseniibacteriota bacterium</name>
    <dbReference type="NCBI Taxonomy" id="2212470"/>
    <lineage>
        <taxon>Bacteria</taxon>
        <taxon>Candidatus Eiseniibacteriota</taxon>
    </lineage>
</organism>
<evidence type="ECO:0000313" key="2">
    <source>
        <dbReference type="EMBL" id="MBM3316258.1"/>
    </source>
</evidence>
<dbReference type="GO" id="GO:0051087">
    <property type="term" value="F:protein-folding chaperone binding"/>
    <property type="evidence" value="ECO:0007669"/>
    <property type="project" value="InterPro"/>
</dbReference>
<feature type="coiled-coil region" evidence="1">
    <location>
        <begin position="118"/>
        <end position="145"/>
    </location>
</feature>
<dbReference type="AlphaFoldDB" id="A0A937XAB5"/>
<protein>
    <recommendedName>
        <fullName evidence="4">Fe-S protein assembly co-chaperone HscB</fullName>
    </recommendedName>
</protein>
<evidence type="ECO:0000313" key="3">
    <source>
        <dbReference type="Proteomes" id="UP000748308"/>
    </source>
</evidence>
<dbReference type="Gene3D" id="1.10.287.110">
    <property type="entry name" value="DnaJ domain"/>
    <property type="match status" value="1"/>
</dbReference>
<reference evidence="2" key="1">
    <citation type="submission" date="2019-03" db="EMBL/GenBank/DDBJ databases">
        <title>Lake Tanganyika Metagenome-Assembled Genomes (MAGs).</title>
        <authorList>
            <person name="Tran P."/>
        </authorList>
    </citation>
    <scope>NUCLEOTIDE SEQUENCE</scope>
    <source>
        <strain evidence="2">M_DeepCast_400m_m2_100</strain>
    </source>
</reference>
<dbReference type="GO" id="GO:0044571">
    <property type="term" value="P:[2Fe-2S] cluster assembly"/>
    <property type="evidence" value="ECO:0007669"/>
    <property type="project" value="InterPro"/>
</dbReference>
<dbReference type="Proteomes" id="UP000748308">
    <property type="component" value="Unassembled WGS sequence"/>
</dbReference>
<evidence type="ECO:0008006" key="4">
    <source>
        <dbReference type="Google" id="ProtNLM"/>
    </source>
</evidence>
<dbReference type="SUPFAM" id="SSF46565">
    <property type="entry name" value="Chaperone J-domain"/>
    <property type="match status" value="1"/>
</dbReference>
<dbReference type="InterPro" id="IPR036869">
    <property type="entry name" value="J_dom_sf"/>
</dbReference>
<gene>
    <name evidence="2" type="ORF">FJY75_00255</name>
</gene>